<dbReference type="RefSeq" id="WP_147082535.1">
    <property type="nucleotide sequence ID" value="NZ_BJZT01000060.1"/>
</dbReference>
<organism evidence="1 2">
    <name type="scientific">Methylobacterium haplocladii</name>
    <dbReference type="NCBI Taxonomy" id="1176176"/>
    <lineage>
        <taxon>Bacteria</taxon>
        <taxon>Pseudomonadati</taxon>
        <taxon>Pseudomonadota</taxon>
        <taxon>Alphaproteobacteria</taxon>
        <taxon>Hyphomicrobiales</taxon>
        <taxon>Methylobacteriaceae</taxon>
        <taxon>Methylobacterium</taxon>
    </lineage>
</organism>
<protein>
    <submittedName>
        <fullName evidence="1">Uncharacterized protein</fullName>
    </submittedName>
</protein>
<sequence length="168" mass="18788">MTTFDWLRAIFETDIAVDRPRLSILEQVTTRVFEIETMAMPNKFEGDQSFTASLWRKLWLGVYLLEDPRSDTPPDHPTPQAWRAQLPSSWPGFRPECGDARSPFDAHAAALLDGVHPWGAILTASGTLPAEVLRAAIVHKAARLTRGEHETISGPRILALMRHHCANV</sequence>
<proteinExistence type="predicted"/>
<comment type="caution">
    <text evidence="1">The sequence shown here is derived from an EMBL/GenBank/DDBJ whole genome shotgun (WGS) entry which is preliminary data.</text>
</comment>
<gene>
    <name evidence="1" type="ORF">MHA02_42420</name>
</gene>
<dbReference type="AlphaFoldDB" id="A0A512IVZ0"/>
<evidence type="ECO:0000313" key="2">
    <source>
        <dbReference type="Proteomes" id="UP000321258"/>
    </source>
</evidence>
<accession>A0A512IVZ0</accession>
<reference evidence="1 2" key="1">
    <citation type="submission" date="2019-07" db="EMBL/GenBank/DDBJ databases">
        <title>Whole genome shotgun sequence of Methylobacterium haplocladii NBRC 107714.</title>
        <authorList>
            <person name="Hosoyama A."/>
            <person name="Uohara A."/>
            <person name="Ohji S."/>
            <person name="Ichikawa N."/>
        </authorList>
    </citation>
    <scope>NUCLEOTIDE SEQUENCE [LARGE SCALE GENOMIC DNA]</scope>
    <source>
        <strain evidence="1 2">NBRC 107714</strain>
    </source>
</reference>
<dbReference type="EMBL" id="BJZT01000060">
    <property type="protein sequence ID" value="GEP01855.1"/>
    <property type="molecule type" value="Genomic_DNA"/>
</dbReference>
<keyword evidence="2" id="KW-1185">Reference proteome</keyword>
<name>A0A512IVZ0_9HYPH</name>
<dbReference type="Proteomes" id="UP000321258">
    <property type="component" value="Unassembled WGS sequence"/>
</dbReference>
<evidence type="ECO:0000313" key="1">
    <source>
        <dbReference type="EMBL" id="GEP01855.1"/>
    </source>
</evidence>